<name>A0A1B6NSN9_9ZZZZ</name>
<comment type="caution">
    <text evidence="2">The sequence shown here is derived from an EMBL/GenBank/DDBJ whole genome shotgun (WGS) entry which is preliminary data.</text>
</comment>
<protein>
    <submittedName>
        <fullName evidence="2">Secreted protein</fullName>
    </submittedName>
</protein>
<evidence type="ECO:0000313" key="2">
    <source>
        <dbReference type="EMBL" id="KTF05942.1"/>
    </source>
</evidence>
<reference evidence="2" key="1">
    <citation type="submission" date="2013-11" db="EMBL/GenBank/DDBJ databases">
        <title>Microbial diversity, functional groups and degradation webs in Northern and Southern Mediterranean and Red Sea marine crude oil polluted sites.</title>
        <authorList>
            <person name="Daffonchio D."/>
            <person name="Mapelli F."/>
            <person name="Ferrer M."/>
            <person name="Richter M."/>
            <person name="Cherif A."/>
            <person name="Malkawi H.I."/>
            <person name="Yakimov M.M."/>
            <person name="Abdel-Fattah Y.R."/>
            <person name="Blaghen M."/>
            <person name="Golyshin P.N."/>
            <person name="Kalogerakis N."/>
            <person name="Boon N."/>
            <person name="Magagnini M."/>
            <person name="Fava F."/>
        </authorList>
    </citation>
    <scope>NUCLEOTIDE SEQUENCE</scope>
</reference>
<feature type="compositionally biased region" description="Basic residues" evidence="1">
    <location>
        <begin position="30"/>
        <end position="45"/>
    </location>
</feature>
<accession>A0A1B6NSN9</accession>
<feature type="compositionally biased region" description="Low complexity" evidence="1">
    <location>
        <begin position="1"/>
        <end position="14"/>
    </location>
</feature>
<organism evidence="2">
    <name type="scientific">marine sediment metagenome</name>
    <dbReference type="NCBI Taxonomy" id="412755"/>
    <lineage>
        <taxon>unclassified sequences</taxon>
        <taxon>metagenomes</taxon>
        <taxon>ecological metagenomes</taxon>
    </lineage>
</organism>
<sequence>MPSCRAAASSLRSANVSWAAPWPRTSSTRRPTKSSLRRARCSTSR</sequence>
<gene>
    <name evidence="2" type="ORF">MGSAQ_002562</name>
</gene>
<dbReference type="EMBL" id="AYSL01001471">
    <property type="protein sequence ID" value="KTF05942.1"/>
    <property type="molecule type" value="Genomic_DNA"/>
</dbReference>
<feature type="region of interest" description="Disordered" evidence="1">
    <location>
        <begin position="1"/>
        <end position="45"/>
    </location>
</feature>
<dbReference type="AlphaFoldDB" id="A0A1B6NSN9"/>
<proteinExistence type="predicted"/>
<evidence type="ECO:0000256" key="1">
    <source>
        <dbReference type="SAM" id="MobiDB-lite"/>
    </source>
</evidence>